<keyword evidence="8" id="KW-0812">Transmembrane</keyword>
<evidence type="ECO:0000256" key="7">
    <source>
        <dbReference type="PROSITE-ProRule" id="PRU00339"/>
    </source>
</evidence>
<dbReference type="InterPro" id="IPR019734">
    <property type="entry name" value="TPR_rpt"/>
</dbReference>
<evidence type="ECO:0000256" key="4">
    <source>
        <dbReference type="ARBA" id="ARBA00022679"/>
    </source>
</evidence>
<dbReference type="PANTHER" id="PTHR43711:SF1">
    <property type="entry name" value="HISTIDINE KINASE 1"/>
    <property type="match status" value="1"/>
</dbReference>
<keyword evidence="3" id="KW-0597">Phosphoprotein</keyword>
<evidence type="ECO:0000256" key="5">
    <source>
        <dbReference type="ARBA" id="ARBA00022777"/>
    </source>
</evidence>
<dbReference type="EMBL" id="BAAAZC010000019">
    <property type="protein sequence ID" value="GAA3974306.1"/>
    <property type="molecule type" value="Genomic_DNA"/>
</dbReference>
<sequence length="728" mass="82591">MVFLLCCGLHSFASLHPELDSIKKTLSPSALQQQNPDTATINTLNKLAANYFKSNPDSAYYYGQKSIELSRKIKYKAGIANGLLETGHVNYFKGNSAKASKNFDEAIAIFKSLNDNKGLSKSYISYSRMYNMLAEYPLALSYLDKARVICLNNNDEATLTDCYKNIGIIYFSRGQLSKALDFYYKGLFIALKNNYTTTYAEIYNDIGVVLQNMEVYPNALEYFKKAIVVFERTNNKQAVATINENIGEVLLAQTQYDEAIGYLLKSLKTVKKQDDKDGLSSVYTDLGLCYAHKNQIKLAIAYLDTSLQIANNFKIVYNQAYALNGYAMVYNLVKDYKNAYKYAIQGKEHAIKLGNISVRSNAALQLNKAMAGLGMFEDANSMLNEYIYLKNEINDNESIQKLTSYNYELGFAEKKRQLAQQQRERDLIYQQKIKSQRLINTIFLVIILAMIVTVGIYYRQKRKQQMINALLEDRNHEILKQKTNIDDQAEKLNDLNVLKDRLISILAHDLRAPLSTLRGLFDLLQDDSISHQELLEMIPGVLKKLEYTSDFLDTLLFWINSQMENFESSVKKFSIKELVSLEIDAYHEQAELKGINLVDNIPDDLLAWADPNSIRIVIRNLITNALKFSTVDDIIEISAWQEEDQRIVVRVKDTGVGMPPDQRDRLFKGKVNSKTGTKNESGTGMGMLFCKDLVERCHGKIWVTSEPGIGTEFMFTIPAVAVGVEVVA</sequence>
<gene>
    <name evidence="10" type="ORF">GCM10022210_25790</name>
</gene>
<keyword evidence="4" id="KW-0808">Transferase</keyword>
<evidence type="ECO:0000256" key="1">
    <source>
        <dbReference type="ARBA" id="ARBA00000085"/>
    </source>
</evidence>
<keyword evidence="6" id="KW-0902">Two-component regulatory system</keyword>
<dbReference type="SMART" id="SM00028">
    <property type="entry name" value="TPR"/>
    <property type="match status" value="5"/>
</dbReference>
<accession>A0ABP7Q059</accession>
<organism evidence="10 11">
    <name type="scientific">Mucilaginibacter dorajii</name>
    <dbReference type="NCBI Taxonomy" id="692994"/>
    <lineage>
        <taxon>Bacteria</taxon>
        <taxon>Pseudomonadati</taxon>
        <taxon>Bacteroidota</taxon>
        <taxon>Sphingobacteriia</taxon>
        <taxon>Sphingobacteriales</taxon>
        <taxon>Sphingobacteriaceae</taxon>
        <taxon>Mucilaginibacter</taxon>
    </lineage>
</organism>
<dbReference type="Proteomes" id="UP001500742">
    <property type="component" value="Unassembled WGS sequence"/>
</dbReference>
<evidence type="ECO:0000313" key="11">
    <source>
        <dbReference type="Proteomes" id="UP001500742"/>
    </source>
</evidence>
<dbReference type="InterPro" id="IPR036097">
    <property type="entry name" value="HisK_dim/P_sf"/>
</dbReference>
<reference evidence="11" key="1">
    <citation type="journal article" date="2019" name="Int. J. Syst. Evol. Microbiol.">
        <title>The Global Catalogue of Microorganisms (GCM) 10K type strain sequencing project: providing services to taxonomists for standard genome sequencing and annotation.</title>
        <authorList>
            <consortium name="The Broad Institute Genomics Platform"/>
            <consortium name="The Broad Institute Genome Sequencing Center for Infectious Disease"/>
            <person name="Wu L."/>
            <person name="Ma J."/>
        </authorList>
    </citation>
    <scope>NUCLEOTIDE SEQUENCE [LARGE SCALE GENOMIC DNA]</scope>
    <source>
        <strain evidence="11">JCM 16601</strain>
    </source>
</reference>
<dbReference type="PRINTS" id="PR00344">
    <property type="entry name" value="BCTRLSENSOR"/>
</dbReference>
<dbReference type="Pfam" id="PF13424">
    <property type="entry name" value="TPR_12"/>
    <property type="match status" value="1"/>
</dbReference>
<dbReference type="Gene3D" id="1.10.287.130">
    <property type="match status" value="1"/>
</dbReference>
<dbReference type="Pfam" id="PF02518">
    <property type="entry name" value="HATPase_c"/>
    <property type="match status" value="1"/>
</dbReference>
<dbReference type="InterPro" id="IPR005467">
    <property type="entry name" value="His_kinase_dom"/>
</dbReference>
<dbReference type="CDD" id="cd00075">
    <property type="entry name" value="HATPase"/>
    <property type="match status" value="1"/>
</dbReference>
<feature type="domain" description="Histidine kinase" evidence="9">
    <location>
        <begin position="505"/>
        <end position="721"/>
    </location>
</feature>
<dbReference type="InterPro" id="IPR003594">
    <property type="entry name" value="HATPase_dom"/>
</dbReference>
<evidence type="ECO:0000256" key="3">
    <source>
        <dbReference type="ARBA" id="ARBA00022553"/>
    </source>
</evidence>
<dbReference type="PROSITE" id="PS50005">
    <property type="entry name" value="TPR"/>
    <property type="match status" value="2"/>
</dbReference>
<proteinExistence type="predicted"/>
<keyword evidence="11" id="KW-1185">Reference proteome</keyword>
<dbReference type="Gene3D" id="3.30.565.10">
    <property type="entry name" value="Histidine kinase-like ATPase, C-terminal domain"/>
    <property type="match status" value="1"/>
</dbReference>
<dbReference type="PROSITE" id="PS50109">
    <property type="entry name" value="HIS_KIN"/>
    <property type="match status" value="1"/>
</dbReference>
<dbReference type="CDD" id="cd00082">
    <property type="entry name" value="HisKA"/>
    <property type="match status" value="1"/>
</dbReference>
<dbReference type="Pfam" id="PF00512">
    <property type="entry name" value="HisKA"/>
    <property type="match status" value="1"/>
</dbReference>
<protein>
    <recommendedName>
        <fullName evidence="2">histidine kinase</fullName>
        <ecNumber evidence="2">2.7.13.3</ecNumber>
    </recommendedName>
</protein>
<keyword evidence="8" id="KW-0472">Membrane</keyword>
<evidence type="ECO:0000256" key="2">
    <source>
        <dbReference type="ARBA" id="ARBA00012438"/>
    </source>
</evidence>
<dbReference type="InterPro" id="IPR003661">
    <property type="entry name" value="HisK_dim/P_dom"/>
</dbReference>
<comment type="catalytic activity">
    <reaction evidence="1">
        <text>ATP + protein L-histidine = ADP + protein N-phospho-L-histidine.</text>
        <dbReference type="EC" id="2.7.13.3"/>
    </reaction>
</comment>
<evidence type="ECO:0000256" key="6">
    <source>
        <dbReference type="ARBA" id="ARBA00023012"/>
    </source>
</evidence>
<dbReference type="Pfam" id="PF13374">
    <property type="entry name" value="TPR_10"/>
    <property type="match status" value="1"/>
</dbReference>
<keyword evidence="5" id="KW-0418">Kinase</keyword>
<keyword evidence="8" id="KW-1133">Transmembrane helix</keyword>
<dbReference type="SUPFAM" id="SSF55874">
    <property type="entry name" value="ATPase domain of HSP90 chaperone/DNA topoisomerase II/histidine kinase"/>
    <property type="match status" value="1"/>
</dbReference>
<evidence type="ECO:0000256" key="8">
    <source>
        <dbReference type="SAM" id="Phobius"/>
    </source>
</evidence>
<keyword evidence="7" id="KW-0802">TPR repeat</keyword>
<feature type="transmembrane region" description="Helical" evidence="8">
    <location>
        <begin position="438"/>
        <end position="458"/>
    </location>
</feature>
<dbReference type="InterPro" id="IPR036890">
    <property type="entry name" value="HATPase_C_sf"/>
</dbReference>
<dbReference type="InterPro" id="IPR004358">
    <property type="entry name" value="Sig_transdc_His_kin-like_C"/>
</dbReference>
<dbReference type="SUPFAM" id="SSF48452">
    <property type="entry name" value="TPR-like"/>
    <property type="match status" value="2"/>
</dbReference>
<dbReference type="EC" id="2.7.13.3" evidence="2"/>
<feature type="repeat" description="TPR" evidence="7">
    <location>
        <begin position="200"/>
        <end position="233"/>
    </location>
</feature>
<dbReference type="PANTHER" id="PTHR43711">
    <property type="entry name" value="TWO-COMPONENT HISTIDINE KINASE"/>
    <property type="match status" value="1"/>
</dbReference>
<feature type="repeat" description="TPR" evidence="7">
    <location>
        <begin position="160"/>
        <end position="193"/>
    </location>
</feature>
<comment type="caution">
    <text evidence="10">The sequence shown here is derived from an EMBL/GenBank/DDBJ whole genome shotgun (WGS) entry which is preliminary data.</text>
</comment>
<name>A0ABP7Q059_9SPHI</name>
<dbReference type="SMART" id="SM00388">
    <property type="entry name" value="HisKA"/>
    <property type="match status" value="1"/>
</dbReference>
<dbReference type="SUPFAM" id="SSF47384">
    <property type="entry name" value="Homodimeric domain of signal transducing histidine kinase"/>
    <property type="match status" value="1"/>
</dbReference>
<evidence type="ECO:0000259" key="9">
    <source>
        <dbReference type="PROSITE" id="PS50109"/>
    </source>
</evidence>
<dbReference type="Gene3D" id="1.25.40.10">
    <property type="entry name" value="Tetratricopeptide repeat domain"/>
    <property type="match status" value="2"/>
</dbReference>
<dbReference type="InterPro" id="IPR011990">
    <property type="entry name" value="TPR-like_helical_dom_sf"/>
</dbReference>
<dbReference type="InterPro" id="IPR050736">
    <property type="entry name" value="Sensor_HK_Regulatory"/>
</dbReference>
<dbReference type="SMART" id="SM00387">
    <property type="entry name" value="HATPase_c"/>
    <property type="match status" value="1"/>
</dbReference>
<evidence type="ECO:0000313" key="10">
    <source>
        <dbReference type="EMBL" id="GAA3974306.1"/>
    </source>
</evidence>